<name>A0A328U8A3_9FIRM</name>
<dbReference type="RefSeq" id="WP_112333792.1">
    <property type="nucleotide sequence ID" value="NZ_QLYR01000019.1"/>
</dbReference>
<sequence>MIRFFLNQQERDDIKIMAGGQLEQLSTHATSSSLSIEIPVKTDDIKECDYVELYDSEQIIFAGIIMEKKQATFNMTPQWKIYDLTLSGNSDLITPLFVDLTFPAGANIKQILYGNNRSDPDFDSDLGSFLGLFGTRIEPEGITINDVDDFSGFILSESAYLWGRSVSDTLDEICSIASAWWEVTPDKRFNMKYKSNRVPAPFTLDNGSKAFNLSVSNDALTYYSACRVNGGTGTSRKVEESSVRGAFVERVHEYVFYQKDAETIVSLTPIHSVVSITQTEAGKPPADPAMPGTIKVGYKGLHDDDPEYQALMTSGGTEITMKEGYKLVVIIPNSPYYAITVNDAVFDVDVFIRIVDPQLAQEIAAKRGGTGVIEYALEDDSITDLPTAANVAQDFLKSHSRIATEISFSTFSKCEVGQLLTADLPYYSIFGNYEITKIVATTILDRVSGIVFQYNVTASTVDYRDPYKGLWYRPIVTKFTLTGDQAPEDGIFLNNAINVKTFISVYASGVTTWAAIEENATSWELFESLYPSWQLLQSPTSPITWNSLQQIVKSWAEWENKIKSWAWIENIELGWYYLGNYLTNYGKEKLMQFMSGESVNNFADLFGAICLENNLGGRELFEPQDVSKTATGGVSTFFLLPTDATYVIKKILVPENNKKDGEAILSADVDIDHIYGGPRGQYSITIAISTTIE</sequence>
<dbReference type="AlphaFoldDB" id="A0A328U8A3"/>
<dbReference type="Proteomes" id="UP000249377">
    <property type="component" value="Unassembled WGS sequence"/>
</dbReference>
<organism evidence="1 2">
    <name type="scientific">Hydrogeniiclostridium mannosilyticum</name>
    <dbReference type="NCBI Taxonomy" id="2764322"/>
    <lineage>
        <taxon>Bacteria</taxon>
        <taxon>Bacillati</taxon>
        <taxon>Bacillota</taxon>
        <taxon>Clostridia</taxon>
        <taxon>Eubacteriales</taxon>
        <taxon>Acutalibacteraceae</taxon>
        <taxon>Hydrogeniiclostridium</taxon>
    </lineage>
</organism>
<evidence type="ECO:0000313" key="2">
    <source>
        <dbReference type="Proteomes" id="UP000249377"/>
    </source>
</evidence>
<dbReference type="EMBL" id="QLYR01000019">
    <property type="protein sequence ID" value="RAQ21892.1"/>
    <property type="molecule type" value="Genomic_DNA"/>
</dbReference>
<reference evidence="1 2" key="1">
    <citation type="submission" date="2018-06" db="EMBL/GenBank/DDBJ databases">
        <title>Noncontiguous genome sequence of Ruminococcaceae bacterium ASD2818.</title>
        <authorList>
            <person name="Chaplin A.V."/>
            <person name="Sokolova S.R."/>
            <person name="Kochetkova T.O."/>
            <person name="Goltsov A.Y."/>
            <person name="Trofimov D.Y."/>
            <person name="Efimov B.A."/>
        </authorList>
    </citation>
    <scope>NUCLEOTIDE SEQUENCE [LARGE SCALE GENOMIC DNA]</scope>
    <source>
        <strain evidence="1 2">ASD2818</strain>
    </source>
</reference>
<proteinExistence type="predicted"/>
<comment type="caution">
    <text evidence="1">The sequence shown here is derived from an EMBL/GenBank/DDBJ whole genome shotgun (WGS) entry which is preliminary data.</text>
</comment>
<gene>
    <name evidence="1" type="ORF">DPQ25_13965</name>
</gene>
<evidence type="ECO:0000313" key="1">
    <source>
        <dbReference type="EMBL" id="RAQ21892.1"/>
    </source>
</evidence>
<protein>
    <submittedName>
        <fullName evidence="1">Uncharacterized protein</fullName>
    </submittedName>
</protein>
<keyword evidence="2" id="KW-1185">Reference proteome</keyword>
<accession>A0A328U8A3</accession>